<accession>A0A9W6AWY9</accession>
<evidence type="ECO:0000256" key="5">
    <source>
        <dbReference type="SAM" id="MobiDB-lite"/>
    </source>
</evidence>
<sequence>MAEEQTPLLDRPPAVGSGNDLNGCGPLQRAPNGQHVSWKSAYMLMMSRMVGAGVFATPGVVAQTAGSPGLALLVWIMGAGITACQASIILEYGCMLPRSGGEKVYLEFVYRRPRWLMSTIFAVRAVMMMTTANNSIIFGEYLMHGLSPNPSNRSRKISALALLLISTTLHGLFLRLGLRVQNALGWCKIAMLLFMILTAVGTVILHSSPFEDTQRRSAPIVHKGIWDGSSWGLETVTLALFKVQYAYAGVENANNVLDEVRDPVQMLKRIMPLAIISACLLYVLLNVAFFLVLPLNEIEDSGEMAAAVFFDRLFGADAGGILISLLIAISVAGNVMVGVFSVCQSRLNQEIARQGFLPSRFASSQPRNAPLGGVLVNLVPSALLILFLPSQNVYSFILSAEGYTRQWIDIALAAGLLWLRQNHPDLPRPFRAWQPLIWLRLCLCVAMALAPFIPERAPMAPGTGTFHGMYAVVGLAIF</sequence>
<evidence type="ECO:0000256" key="1">
    <source>
        <dbReference type="ARBA" id="ARBA00004141"/>
    </source>
</evidence>
<dbReference type="Gene3D" id="1.20.1740.10">
    <property type="entry name" value="Amino acid/polyamine transporter I"/>
    <property type="match status" value="1"/>
</dbReference>
<evidence type="ECO:0000256" key="3">
    <source>
        <dbReference type="ARBA" id="ARBA00022989"/>
    </source>
</evidence>
<gene>
    <name evidence="7" type="ORF">AtubIFM56815_004396</name>
</gene>
<feature type="transmembrane region" description="Helical" evidence="6">
    <location>
        <begin position="230"/>
        <end position="250"/>
    </location>
</feature>
<feature type="transmembrane region" description="Helical" evidence="6">
    <location>
        <begin position="115"/>
        <end position="137"/>
    </location>
</feature>
<protein>
    <recommendedName>
        <fullName evidence="9">Amino acid permease/ SLC12A domain-containing protein</fullName>
    </recommendedName>
</protein>
<evidence type="ECO:0000313" key="7">
    <source>
        <dbReference type="EMBL" id="GLA89903.1"/>
    </source>
</evidence>
<evidence type="ECO:0000313" key="8">
    <source>
        <dbReference type="Proteomes" id="UP001144157"/>
    </source>
</evidence>
<dbReference type="EMBL" id="BRPE01000019">
    <property type="protein sequence ID" value="GLA89903.1"/>
    <property type="molecule type" value="Genomic_DNA"/>
</dbReference>
<dbReference type="Pfam" id="PF13520">
    <property type="entry name" value="AA_permease_2"/>
    <property type="match status" value="1"/>
</dbReference>
<comment type="caution">
    <text evidence="7">The sequence shown here is derived from an EMBL/GenBank/DDBJ whole genome shotgun (WGS) entry which is preliminary data.</text>
</comment>
<keyword evidence="2 6" id="KW-0812">Transmembrane</keyword>
<evidence type="ECO:0000256" key="4">
    <source>
        <dbReference type="ARBA" id="ARBA00023136"/>
    </source>
</evidence>
<dbReference type="PANTHER" id="PTHR11785:SF532">
    <property type="entry name" value="TRANSPORTER, PUTATIVE (EUROFUNG)-RELATED"/>
    <property type="match status" value="1"/>
</dbReference>
<feature type="transmembrane region" description="Helical" evidence="6">
    <location>
        <begin position="313"/>
        <end position="343"/>
    </location>
</feature>
<name>A0A9W6AWY9_ASPTU</name>
<proteinExistence type="predicted"/>
<feature type="transmembrane region" description="Helical" evidence="6">
    <location>
        <begin position="190"/>
        <end position="210"/>
    </location>
</feature>
<feature type="region of interest" description="Disordered" evidence="5">
    <location>
        <begin position="1"/>
        <end position="28"/>
    </location>
</feature>
<dbReference type="InterPro" id="IPR050598">
    <property type="entry name" value="AminoAcid_Transporter"/>
</dbReference>
<feature type="transmembrane region" description="Helical" evidence="6">
    <location>
        <begin position="432"/>
        <end position="453"/>
    </location>
</feature>
<feature type="transmembrane region" description="Helical" evidence="6">
    <location>
        <begin position="157"/>
        <end position="178"/>
    </location>
</feature>
<organism evidence="7 8">
    <name type="scientific">Aspergillus tubingensis</name>
    <dbReference type="NCBI Taxonomy" id="5068"/>
    <lineage>
        <taxon>Eukaryota</taxon>
        <taxon>Fungi</taxon>
        <taxon>Dikarya</taxon>
        <taxon>Ascomycota</taxon>
        <taxon>Pezizomycotina</taxon>
        <taxon>Eurotiomycetes</taxon>
        <taxon>Eurotiomycetidae</taxon>
        <taxon>Eurotiales</taxon>
        <taxon>Aspergillaceae</taxon>
        <taxon>Aspergillus</taxon>
        <taxon>Aspergillus subgen. Circumdati</taxon>
    </lineage>
</organism>
<dbReference type="PANTHER" id="PTHR11785">
    <property type="entry name" value="AMINO ACID TRANSPORTER"/>
    <property type="match status" value="1"/>
</dbReference>
<evidence type="ECO:0008006" key="9">
    <source>
        <dbReference type="Google" id="ProtNLM"/>
    </source>
</evidence>
<evidence type="ECO:0000256" key="6">
    <source>
        <dbReference type="SAM" id="Phobius"/>
    </source>
</evidence>
<comment type="subcellular location">
    <subcellularLocation>
        <location evidence="1">Membrane</location>
        <topology evidence="1">Multi-pass membrane protein</topology>
    </subcellularLocation>
</comment>
<dbReference type="Proteomes" id="UP001144157">
    <property type="component" value="Unassembled WGS sequence"/>
</dbReference>
<keyword evidence="3 6" id="KW-1133">Transmembrane helix</keyword>
<dbReference type="PIRSF" id="PIRSF006060">
    <property type="entry name" value="AA_transporter"/>
    <property type="match status" value="1"/>
</dbReference>
<feature type="transmembrane region" description="Helical" evidence="6">
    <location>
        <begin position="72"/>
        <end position="94"/>
    </location>
</feature>
<evidence type="ECO:0000256" key="2">
    <source>
        <dbReference type="ARBA" id="ARBA00022692"/>
    </source>
</evidence>
<dbReference type="GO" id="GO:0016020">
    <property type="term" value="C:membrane"/>
    <property type="evidence" value="ECO:0007669"/>
    <property type="project" value="UniProtKB-SubCell"/>
</dbReference>
<feature type="transmembrane region" description="Helical" evidence="6">
    <location>
        <begin position="49"/>
        <end position="66"/>
    </location>
</feature>
<dbReference type="GO" id="GO:0015179">
    <property type="term" value="F:L-amino acid transmembrane transporter activity"/>
    <property type="evidence" value="ECO:0007669"/>
    <property type="project" value="TreeGrafter"/>
</dbReference>
<dbReference type="AlphaFoldDB" id="A0A9W6AWY9"/>
<feature type="transmembrane region" description="Helical" evidence="6">
    <location>
        <begin position="270"/>
        <end position="293"/>
    </location>
</feature>
<reference evidence="7" key="1">
    <citation type="submission" date="2022-07" db="EMBL/GenBank/DDBJ databases">
        <title>Taxonomy of Aspergillus series Nigri: significant species reduction supported by multi-species coalescent approaches.</title>
        <authorList>
            <person name="Bian C."/>
            <person name="Kusuya Y."/>
            <person name="Sklenar F."/>
            <person name="D'hooge E."/>
            <person name="Yaguchi T."/>
            <person name="Takahashi H."/>
            <person name="Hubka V."/>
        </authorList>
    </citation>
    <scope>NUCLEOTIDE SEQUENCE</scope>
    <source>
        <strain evidence="7">IFM 56815</strain>
    </source>
</reference>
<keyword evidence="4 6" id="KW-0472">Membrane</keyword>
<dbReference type="InterPro" id="IPR002293">
    <property type="entry name" value="AA/rel_permease1"/>
</dbReference>